<feature type="region of interest" description="Disordered" evidence="1">
    <location>
        <begin position="99"/>
        <end position="161"/>
    </location>
</feature>
<accession>A0AAV7UUN0</accession>
<sequence>MASLTAETESICLDIAGFQSRVMGLEQRVATVETHIASSQDRDQELLYLHSKMIGLEDRSWRDNIRFLGFPETIEGAAIHFFLRETLPKLTGMTFNPPRVSKRAETRSQATRYSHPPLSDHCLPAVTHAGPPTSTESPHPWALLDGRAGDSDDSGLLQRDQ</sequence>
<proteinExistence type="predicted"/>
<dbReference type="Proteomes" id="UP001066276">
    <property type="component" value="Chromosome 2_2"/>
</dbReference>
<dbReference type="AlphaFoldDB" id="A0AAV7UUN0"/>
<keyword evidence="3" id="KW-1185">Reference proteome</keyword>
<protein>
    <submittedName>
        <fullName evidence="2">Uncharacterized protein</fullName>
    </submittedName>
</protein>
<evidence type="ECO:0000313" key="3">
    <source>
        <dbReference type="Proteomes" id="UP001066276"/>
    </source>
</evidence>
<evidence type="ECO:0000313" key="2">
    <source>
        <dbReference type="EMBL" id="KAJ1192598.1"/>
    </source>
</evidence>
<comment type="caution">
    <text evidence="2">The sequence shown here is derived from an EMBL/GenBank/DDBJ whole genome shotgun (WGS) entry which is preliminary data.</text>
</comment>
<organism evidence="2 3">
    <name type="scientific">Pleurodeles waltl</name>
    <name type="common">Iberian ribbed newt</name>
    <dbReference type="NCBI Taxonomy" id="8319"/>
    <lineage>
        <taxon>Eukaryota</taxon>
        <taxon>Metazoa</taxon>
        <taxon>Chordata</taxon>
        <taxon>Craniata</taxon>
        <taxon>Vertebrata</taxon>
        <taxon>Euteleostomi</taxon>
        <taxon>Amphibia</taxon>
        <taxon>Batrachia</taxon>
        <taxon>Caudata</taxon>
        <taxon>Salamandroidea</taxon>
        <taxon>Salamandridae</taxon>
        <taxon>Pleurodelinae</taxon>
        <taxon>Pleurodeles</taxon>
    </lineage>
</organism>
<name>A0AAV7UUN0_PLEWA</name>
<reference evidence="2" key="1">
    <citation type="journal article" date="2022" name="bioRxiv">
        <title>Sequencing and chromosome-scale assembly of the giantPleurodeles waltlgenome.</title>
        <authorList>
            <person name="Brown T."/>
            <person name="Elewa A."/>
            <person name="Iarovenko S."/>
            <person name="Subramanian E."/>
            <person name="Araus A.J."/>
            <person name="Petzold A."/>
            <person name="Susuki M."/>
            <person name="Suzuki K.-i.T."/>
            <person name="Hayashi T."/>
            <person name="Toyoda A."/>
            <person name="Oliveira C."/>
            <person name="Osipova E."/>
            <person name="Leigh N.D."/>
            <person name="Simon A."/>
            <person name="Yun M.H."/>
        </authorList>
    </citation>
    <scope>NUCLEOTIDE SEQUENCE</scope>
    <source>
        <strain evidence="2">20211129_DDA</strain>
        <tissue evidence="2">Liver</tissue>
    </source>
</reference>
<evidence type="ECO:0000256" key="1">
    <source>
        <dbReference type="SAM" id="MobiDB-lite"/>
    </source>
</evidence>
<dbReference type="EMBL" id="JANPWB010000004">
    <property type="protein sequence ID" value="KAJ1192598.1"/>
    <property type="molecule type" value="Genomic_DNA"/>
</dbReference>
<gene>
    <name evidence="2" type="ORF">NDU88_001905</name>
</gene>